<dbReference type="STRING" id="240427.AYR62_04720"/>
<evidence type="ECO:0008006" key="3">
    <source>
        <dbReference type="Google" id="ProtNLM"/>
    </source>
</evidence>
<dbReference type="RefSeq" id="WP_065902987.1">
    <property type="nucleotide sequence ID" value="NZ_CP014912.1"/>
</dbReference>
<gene>
    <name evidence="1" type="ORF">AYR63_11750</name>
</gene>
<dbReference type="EMBL" id="CP014924">
    <property type="protein sequence ID" value="ANZ67737.1"/>
    <property type="molecule type" value="Genomic_DNA"/>
</dbReference>
<protein>
    <recommendedName>
        <fullName evidence="3">TPR repeat-containing protein</fullName>
    </recommendedName>
</protein>
<name>A0A1B2J0B9_9LACO</name>
<evidence type="ECO:0000313" key="2">
    <source>
        <dbReference type="Proteomes" id="UP000093267"/>
    </source>
</evidence>
<evidence type="ECO:0000313" key="1">
    <source>
        <dbReference type="EMBL" id="ANZ67737.1"/>
    </source>
</evidence>
<accession>A0A1B2J0B9</accession>
<dbReference type="AlphaFoldDB" id="A0A1B2J0B9"/>
<sequence length="296" mass="33996">MANERVLKTANDAFKAEDWATAARLYDQLYQENKTVKLNHLVVKCHYELAQYEIALAVMREQEQSYFEDHYHMILWAKIMLANHLNIMVRIAMVTLPDVPQEMTLLVTEYEAAVRQRPDFKQRYQTFYQLSAGDVTEQRHQFEMGKALPIAEWQTAVTHLLTDPFVKPIVRVSLLEMLTKLKVTDPVSYVWLDGTATDVVPSQLSPLDDLPVVQTTQDALQTLLADDDPITQQLYAESLRVQLSLLYPFVNRAVTAPQKWVCVLTGQISDGDDDPTTQQMIDWQGRLGEMMQEMTS</sequence>
<dbReference type="OrthoDB" id="1655898at2"/>
<dbReference type="Proteomes" id="UP000093267">
    <property type="component" value="Chromosome"/>
</dbReference>
<proteinExistence type="predicted"/>
<reference evidence="1 2" key="1">
    <citation type="submission" date="2016-03" db="EMBL/GenBank/DDBJ databases">
        <title>Pediococcus and Lactobacillus from brewery environment - whole genome sequencing and assembly.</title>
        <authorList>
            <person name="Behr J."/>
            <person name="Geissler A.J."/>
            <person name="Vogel R.F."/>
        </authorList>
    </citation>
    <scope>NUCLEOTIDE SEQUENCE [LARGE SCALE GENOMIC DNA]</scope>
    <source>
        <strain evidence="1 2">TMW 1.1995</strain>
    </source>
</reference>
<organism evidence="1 2">
    <name type="scientific">Secundilactobacillus paracollinoides</name>
    <dbReference type="NCBI Taxonomy" id="240427"/>
    <lineage>
        <taxon>Bacteria</taxon>
        <taxon>Bacillati</taxon>
        <taxon>Bacillota</taxon>
        <taxon>Bacilli</taxon>
        <taxon>Lactobacillales</taxon>
        <taxon>Lactobacillaceae</taxon>
        <taxon>Secundilactobacillus</taxon>
    </lineage>
</organism>
<keyword evidence="2" id="KW-1185">Reference proteome</keyword>